<dbReference type="GO" id="GO:0016740">
    <property type="term" value="F:transferase activity"/>
    <property type="evidence" value="ECO:0007669"/>
    <property type="project" value="UniProtKB-KW"/>
</dbReference>
<keyword evidence="2" id="KW-1185">Reference proteome</keyword>
<dbReference type="RefSeq" id="XP_064680823.1">
    <property type="nucleotide sequence ID" value="XM_064821137.1"/>
</dbReference>
<name>A0AAN7DB26_9FUNG</name>
<accession>A0AAN7DB26</accession>
<proteinExistence type="predicted"/>
<comment type="caution">
    <text evidence="1">The sequence shown here is derived from an EMBL/GenBank/DDBJ whole genome shotgun (WGS) entry which is preliminary data.</text>
</comment>
<protein>
    <submittedName>
        <fullName evidence="1">Oligosaccharyl transferase glycoprotein complex, beta subunit</fullName>
    </submittedName>
</protein>
<dbReference type="Proteomes" id="UP001304243">
    <property type="component" value="Unassembled WGS sequence"/>
</dbReference>
<evidence type="ECO:0000313" key="1">
    <source>
        <dbReference type="EMBL" id="KAK4514157.1"/>
    </source>
</evidence>
<sequence>MYLFLYDTETLPTATTTAEDNDIVGNDNASIVSDETRSTKRSKTIRDGREFFTKKALKQIDSWKAEMITAKEDLAERAALCTGDDR</sequence>
<dbReference type="EMBL" id="JASEJX010000015">
    <property type="protein sequence ID" value="KAK4514157.1"/>
    <property type="molecule type" value="Genomic_DNA"/>
</dbReference>
<organism evidence="1 2">
    <name type="scientific">Mucor velutinosus</name>
    <dbReference type="NCBI Taxonomy" id="708070"/>
    <lineage>
        <taxon>Eukaryota</taxon>
        <taxon>Fungi</taxon>
        <taxon>Fungi incertae sedis</taxon>
        <taxon>Mucoromycota</taxon>
        <taxon>Mucoromycotina</taxon>
        <taxon>Mucoromycetes</taxon>
        <taxon>Mucorales</taxon>
        <taxon>Mucorineae</taxon>
        <taxon>Mucoraceae</taxon>
        <taxon>Mucor</taxon>
    </lineage>
</organism>
<evidence type="ECO:0000313" key="2">
    <source>
        <dbReference type="Proteomes" id="UP001304243"/>
    </source>
</evidence>
<gene>
    <name evidence="1" type="primary">WBP1</name>
    <name evidence="1" type="ORF">ATC70_001744</name>
</gene>
<reference evidence="1 2" key="1">
    <citation type="submission" date="2022-11" db="EMBL/GenBank/DDBJ databases">
        <title>Mucor velutinosus strain NIH1002 WGS.</title>
        <authorList>
            <person name="Subramanian P."/>
            <person name="Mullikin J.C."/>
            <person name="Segre J.A."/>
            <person name="Zelazny A.M."/>
        </authorList>
    </citation>
    <scope>NUCLEOTIDE SEQUENCE [LARGE SCALE GENOMIC DNA]</scope>
    <source>
        <strain evidence="1 2">NIH1002</strain>
    </source>
</reference>
<dbReference type="AlphaFoldDB" id="A0AAN7DB26"/>
<keyword evidence="1" id="KW-0808">Transferase</keyword>
<dbReference type="GeneID" id="89945446"/>